<proteinExistence type="inferred from homology"/>
<gene>
    <name evidence="3" type="ORF">O9570_03745</name>
</gene>
<sequence length="245" mass="27283">MKDTIQAQRIPISEEGALVLIADVHSNIAALDAVIAETGGRRVFVCAGDITGYYTEPNEVCEKLREMSAICIKGNHDKYVLGELEYPSSREEKYRVTENRKTLTAENRNWLACLPDQATLLVSPAFAGEADQPVEICIAHGSPRDIEEYIYPDTPIDFLTRDEPGFLVLGHTHHPMWRQAGALQVINPGSVGQVRDRKPGASYATLMPFSGKVEFHRAYYDVPTYQSHLTHEGVHSSMVQILSRS</sequence>
<dbReference type="PIRSF" id="PIRSF000883">
    <property type="entry name" value="Pesterase_MJ0912"/>
    <property type="match status" value="1"/>
</dbReference>
<dbReference type="SUPFAM" id="SSF56300">
    <property type="entry name" value="Metallo-dependent phosphatases"/>
    <property type="match status" value="1"/>
</dbReference>
<dbReference type="GO" id="GO:0016791">
    <property type="term" value="F:phosphatase activity"/>
    <property type="evidence" value="ECO:0007669"/>
    <property type="project" value="TreeGrafter"/>
</dbReference>
<dbReference type="Gene3D" id="3.60.21.10">
    <property type="match status" value="1"/>
</dbReference>
<dbReference type="PANTHER" id="PTHR42850">
    <property type="entry name" value="METALLOPHOSPHOESTERASE"/>
    <property type="match status" value="1"/>
</dbReference>
<accession>A0A9X3KUY7</accession>
<dbReference type="InterPro" id="IPR011152">
    <property type="entry name" value="Pesterase_MJ0912"/>
</dbReference>
<dbReference type="RefSeq" id="WP_165601341.1">
    <property type="nucleotide sequence ID" value="NZ_CYTI01000017.1"/>
</dbReference>
<protein>
    <submittedName>
        <fullName evidence="3">Metallophosphoesterase family protein</fullName>
    </submittedName>
</protein>
<dbReference type="InterPro" id="IPR024654">
    <property type="entry name" value="Calcineurin-like_PHP_lpxH"/>
</dbReference>
<dbReference type="EMBL" id="JAPZVI010000002">
    <property type="protein sequence ID" value="MCZ8400540.1"/>
    <property type="molecule type" value="Genomic_DNA"/>
</dbReference>
<evidence type="ECO:0000256" key="1">
    <source>
        <dbReference type="ARBA" id="ARBA00008950"/>
    </source>
</evidence>
<comment type="similarity">
    <text evidence="1">Belongs to the metallophosphoesterase superfamily. YfcE family.</text>
</comment>
<evidence type="ECO:0000313" key="4">
    <source>
        <dbReference type="Proteomes" id="UP001141992"/>
    </source>
</evidence>
<dbReference type="Pfam" id="PF12850">
    <property type="entry name" value="Metallophos_2"/>
    <property type="match status" value="1"/>
</dbReference>
<dbReference type="PANTHER" id="PTHR42850:SF2">
    <property type="entry name" value="BLL5683 PROTEIN"/>
    <property type="match status" value="1"/>
</dbReference>
<organism evidence="3 4">
    <name type="scientific">Alcaligenes xylosoxydans xylosoxydans</name>
    <name type="common">Achromobacter xylosoxidans</name>
    <dbReference type="NCBI Taxonomy" id="85698"/>
    <lineage>
        <taxon>Bacteria</taxon>
        <taxon>Pseudomonadati</taxon>
        <taxon>Pseudomonadota</taxon>
        <taxon>Betaproteobacteria</taxon>
        <taxon>Burkholderiales</taxon>
        <taxon>Alcaligenaceae</taxon>
        <taxon>Achromobacter</taxon>
    </lineage>
</organism>
<evidence type="ECO:0000313" key="3">
    <source>
        <dbReference type="EMBL" id="MCZ8400540.1"/>
    </source>
</evidence>
<reference evidence="3" key="1">
    <citation type="submission" date="2022-12" db="EMBL/GenBank/DDBJ databases">
        <authorList>
            <person name="Voronina O.L."/>
            <person name="Kunda M.S."/>
            <person name="Ryzhova N."/>
            <person name="Aksenova E.I."/>
        </authorList>
    </citation>
    <scope>NUCLEOTIDE SEQUENCE</scope>
    <source>
        <strain evidence="3">SCCH136:Ach223948</strain>
    </source>
</reference>
<dbReference type="InterPro" id="IPR050126">
    <property type="entry name" value="Ap4A_hydrolase"/>
</dbReference>
<evidence type="ECO:0000259" key="2">
    <source>
        <dbReference type="Pfam" id="PF12850"/>
    </source>
</evidence>
<dbReference type="InterPro" id="IPR029052">
    <property type="entry name" value="Metallo-depent_PP-like"/>
</dbReference>
<feature type="domain" description="Calcineurin-like phosphoesterase" evidence="2">
    <location>
        <begin position="18"/>
        <end position="206"/>
    </location>
</feature>
<dbReference type="Proteomes" id="UP001141992">
    <property type="component" value="Unassembled WGS sequence"/>
</dbReference>
<name>A0A9X3KUY7_ALCXX</name>
<dbReference type="AlphaFoldDB" id="A0A9X3KUY7"/>
<dbReference type="GO" id="GO:0005737">
    <property type="term" value="C:cytoplasm"/>
    <property type="evidence" value="ECO:0007669"/>
    <property type="project" value="TreeGrafter"/>
</dbReference>
<comment type="caution">
    <text evidence="3">The sequence shown here is derived from an EMBL/GenBank/DDBJ whole genome shotgun (WGS) entry which is preliminary data.</text>
</comment>